<dbReference type="EMBL" id="JAUHPV010000001">
    <property type="protein sequence ID" value="MDN4471389.1"/>
    <property type="molecule type" value="Genomic_DNA"/>
</dbReference>
<dbReference type="PANTHER" id="PTHR45947:SF13">
    <property type="entry name" value="TRANSFERASE"/>
    <property type="match status" value="1"/>
</dbReference>
<evidence type="ECO:0000313" key="6">
    <source>
        <dbReference type="Proteomes" id="UP001172738"/>
    </source>
</evidence>
<dbReference type="PANTHER" id="PTHR45947">
    <property type="entry name" value="SULFOQUINOVOSYL TRANSFERASE SQD2"/>
    <property type="match status" value="1"/>
</dbReference>
<evidence type="ECO:0000313" key="5">
    <source>
        <dbReference type="EMBL" id="MDN4471389.1"/>
    </source>
</evidence>
<evidence type="ECO:0000256" key="1">
    <source>
        <dbReference type="ARBA" id="ARBA00022676"/>
    </source>
</evidence>
<dbReference type="InterPro" id="IPR050194">
    <property type="entry name" value="Glycosyltransferase_grp1"/>
</dbReference>
<dbReference type="RefSeq" id="WP_301124971.1">
    <property type="nucleotide sequence ID" value="NZ_JAUHPV010000001.1"/>
</dbReference>
<protein>
    <submittedName>
        <fullName evidence="5">Glycosyltransferase family 4 protein</fullName>
        <ecNumber evidence="5">2.4.-.-</ecNumber>
    </submittedName>
</protein>
<dbReference type="Pfam" id="PF00534">
    <property type="entry name" value="Glycos_transf_1"/>
    <property type="match status" value="1"/>
</dbReference>
<accession>A0ABT8FWW7</accession>
<dbReference type="Gene3D" id="3.40.50.2000">
    <property type="entry name" value="Glycogen Phosphorylase B"/>
    <property type="match status" value="2"/>
</dbReference>
<proteinExistence type="predicted"/>
<reference evidence="5" key="1">
    <citation type="submission" date="2023-06" db="EMBL/GenBank/DDBJ databases">
        <title>SYSU T00b26.</title>
        <authorList>
            <person name="Gao L."/>
            <person name="Fang B.-Z."/>
            <person name="Li W.-J."/>
        </authorList>
    </citation>
    <scope>NUCLEOTIDE SEQUENCE</scope>
    <source>
        <strain evidence="5">SYSU T00b26</strain>
    </source>
</reference>
<feature type="domain" description="Glycosyl transferase family 1" evidence="3">
    <location>
        <begin position="197"/>
        <end position="348"/>
    </location>
</feature>
<keyword evidence="6" id="KW-1185">Reference proteome</keyword>
<keyword evidence="1 5" id="KW-0328">Glycosyltransferase</keyword>
<dbReference type="SUPFAM" id="SSF53756">
    <property type="entry name" value="UDP-Glycosyltransferase/glycogen phosphorylase"/>
    <property type="match status" value="1"/>
</dbReference>
<organism evidence="5 6">
    <name type="scientific">Demequina zhanjiangensis</name>
    <dbReference type="NCBI Taxonomy" id="3051659"/>
    <lineage>
        <taxon>Bacteria</taxon>
        <taxon>Bacillati</taxon>
        <taxon>Actinomycetota</taxon>
        <taxon>Actinomycetes</taxon>
        <taxon>Micrococcales</taxon>
        <taxon>Demequinaceae</taxon>
        <taxon>Demequina</taxon>
    </lineage>
</organism>
<gene>
    <name evidence="5" type="ORF">QQX04_00095</name>
</gene>
<sequence length="373" mass="40172">MKIAFVLDDSIARPDGVQQYVTALGAALQGAGHDVVYACSGDVRDDLPAVSLTANIGVTFNGNGLRTPRPASRRLLREWLEQERPDVIHVQMPHSPVFAGRVVQEARRVLGDNVRIVGTFHILPDGKVSELGTALLGRILRRNLQLFDAFSAVSEPAVGFAKQAFGIDCTLVSCLVDVDAFRAEAARPRPVDDGSRPLTVSFLGRFVERKGVRELIEAVSALPPESRDRIHVRMGGRGPLLGSVEALVAEEGLEREISLEGFVAEEDKAQFYADADIAVFPATGGESFGIVLIEAMAAGAGVVVGGDNPGYRFVLQDDGVLVDARDTRAFSLLLELLISDPERRAAIHASQQRRVRDFDVPVTLAAALELYGA</sequence>
<feature type="domain" description="Glycosyltransferase subfamily 4-like N-terminal" evidence="4">
    <location>
        <begin position="15"/>
        <end position="179"/>
    </location>
</feature>
<name>A0ABT8FWW7_9MICO</name>
<evidence type="ECO:0000256" key="2">
    <source>
        <dbReference type="ARBA" id="ARBA00022679"/>
    </source>
</evidence>
<dbReference type="Proteomes" id="UP001172738">
    <property type="component" value="Unassembled WGS sequence"/>
</dbReference>
<dbReference type="InterPro" id="IPR028098">
    <property type="entry name" value="Glyco_trans_4-like_N"/>
</dbReference>
<dbReference type="GO" id="GO:0016757">
    <property type="term" value="F:glycosyltransferase activity"/>
    <property type="evidence" value="ECO:0007669"/>
    <property type="project" value="UniProtKB-KW"/>
</dbReference>
<dbReference type="InterPro" id="IPR001296">
    <property type="entry name" value="Glyco_trans_1"/>
</dbReference>
<dbReference type="CDD" id="cd03801">
    <property type="entry name" value="GT4_PimA-like"/>
    <property type="match status" value="1"/>
</dbReference>
<dbReference type="EC" id="2.4.-.-" evidence="5"/>
<evidence type="ECO:0000259" key="4">
    <source>
        <dbReference type="Pfam" id="PF13439"/>
    </source>
</evidence>
<evidence type="ECO:0000259" key="3">
    <source>
        <dbReference type="Pfam" id="PF00534"/>
    </source>
</evidence>
<dbReference type="Pfam" id="PF13439">
    <property type="entry name" value="Glyco_transf_4"/>
    <property type="match status" value="1"/>
</dbReference>
<keyword evidence="2 5" id="KW-0808">Transferase</keyword>
<comment type="caution">
    <text evidence="5">The sequence shown here is derived from an EMBL/GenBank/DDBJ whole genome shotgun (WGS) entry which is preliminary data.</text>
</comment>